<comment type="caution">
    <text evidence="2">The sequence shown here is derived from an EMBL/GenBank/DDBJ whole genome shotgun (WGS) entry which is preliminary data.</text>
</comment>
<dbReference type="Gene3D" id="3.30.360.10">
    <property type="entry name" value="Dihydrodipicolinate Reductase, domain 2"/>
    <property type="match status" value="1"/>
</dbReference>
<evidence type="ECO:0000313" key="1">
    <source>
        <dbReference type="EMBL" id="KAK3272444.1"/>
    </source>
</evidence>
<dbReference type="PANTHER" id="PTHR46368">
    <property type="match status" value="1"/>
</dbReference>
<dbReference type="AlphaFoldDB" id="A0AAE0GTP6"/>
<protein>
    <recommendedName>
        <fullName evidence="4">Oxidoreductase</fullName>
    </recommendedName>
</protein>
<reference evidence="2 3" key="1">
    <citation type="journal article" date="2015" name="Genome Biol. Evol.">
        <title>Comparative Genomics of a Bacterivorous Green Alga Reveals Evolutionary Causalities and Consequences of Phago-Mixotrophic Mode of Nutrition.</title>
        <authorList>
            <person name="Burns J.A."/>
            <person name="Paasch A."/>
            <person name="Narechania A."/>
            <person name="Kim E."/>
        </authorList>
    </citation>
    <scope>NUCLEOTIDE SEQUENCE [LARGE SCALE GENOMIC DNA]</scope>
    <source>
        <strain evidence="2">PLY_AMNH</strain>
    </source>
</reference>
<proteinExistence type="predicted"/>
<evidence type="ECO:0008006" key="4">
    <source>
        <dbReference type="Google" id="ProtNLM"/>
    </source>
</evidence>
<evidence type="ECO:0000313" key="2">
    <source>
        <dbReference type="EMBL" id="KAK3284107.1"/>
    </source>
</evidence>
<gene>
    <name evidence="1" type="ORF">CYMTET_19260</name>
    <name evidence="2" type="ORF">CYMTET_8227</name>
</gene>
<organism evidence="2 3">
    <name type="scientific">Cymbomonas tetramitiformis</name>
    <dbReference type="NCBI Taxonomy" id="36881"/>
    <lineage>
        <taxon>Eukaryota</taxon>
        <taxon>Viridiplantae</taxon>
        <taxon>Chlorophyta</taxon>
        <taxon>Pyramimonadophyceae</taxon>
        <taxon>Pyramimonadales</taxon>
        <taxon>Pyramimonadaceae</taxon>
        <taxon>Cymbomonas</taxon>
    </lineage>
</organism>
<dbReference type="EMBL" id="LGRX02008964">
    <property type="protein sequence ID" value="KAK3272444.1"/>
    <property type="molecule type" value="Genomic_DNA"/>
</dbReference>
<sequence length="219" mass="24377">GDIRTQASGDPLGCIGDLGVYCVRIAMCAFNFQWPTHCKAAATRMSAEGVPLDVTCEVYWGAEKQRLLHFHASFCHVFRQWVEVTGEKKVLRLDDFTIAKNSSEVEFSTEHFAPSGPLIDDATLTLSSKEVTKTFGCCQEQRMIENFSTLVRKDPLRGVPATWSTPRFWMEATVMSQAILDGLMTSIRADESSTHGMLRNVKRNAGNTLNLKSHITSVI</sequence>
<reference evidence="2" key="2">
    <citation type="submission" date="2023-06" db="EMBL/GenBank/DDBJ databases">
        <title>Long-read-based genome assembly of the green algal bacterivore Cymbomonas tetramitiformis.</title>
        <authorList>
            <person name="Gyaltshen Y."/>
            <person name="Rozenberg A."/>
            <person name="Paasch A."/>
            <person name="Burns J.A."/>
            <person name="Warring S."/>
            <person name="Larson R."/>
            <person name="Maurer-Alcala X."/>
            <person name="Dacks J."/>
            <person name="Kim E."/>
        </authorList>
    </citation>
    <scope>NUCLEOTIDE SEQUENCE</scope>
    <source>
        <strain evidence="2">PLY_AMNH</strain>
    </source>
</reference>
<keyword evidence="3" id="KW-1185">Reference proteome</keyword>
<dbReference type="PANTHER" id="PTHR46368:SF4">
    <property type="entry name" value="OS10G0403700 PROTEIN"/>
    <property type="match status" value="1"/>
</dbReference>
<evidence type="ECO:0000313" key="3">
    <source>
        <dbReference type="Proteomes" id="UP001190700"/>
    </source>
</evidence>
<dbReference type="EMBL" id="LGRX02002501">
    <property type="protein sequence ID" value="KAK3284107.1"/>
    <property type="molecule type" value="Genomic_DNA"/>
</dbReference>
<dbReference type="Proteomes" id="UP001190700">
    <property type="component" value="Unassembled WGS sequence"/>
</dbReference>
<name>A0AAE0GTP6_9CHLO</name>
<dbReference type="SUPFAM" id="SSF55347">
    <property type="entry name" value="Glyceraldehyde-3-phosphate dehydrogenase-like, C-terminal domain"/>
    <property type="match status" value="1"/>
</dbReference>
<accession>A0AAE0GTP6</accession>
<feature type="non-terminal residue" evidence="2">
    <location>
        <position position="219"/>
    </location>
</feature>